<dbReference type="Proteomes" id="UP000008556">
    <property type="component" value="Chromosome"/>
</dbReference>
<dbReference type="AlphaFoldDB" id="A0A6C6YWR6"/>
<proteinExistence type="predicted"/>
<reference evidence="2 3" key="1">
    <citation type="submission" date="2007-11" db="EMBL/GenBank/DDBJ databases">
        <authorList>
            <consortium name="The Salmonella enterica serovar Paratyphi B Genome Sequencing Project"/>
            <person name="McClelland M."/>
            <person name="Sanderson E.K."/>
            <person name="Porwollik S."/>
            <person name="Spieth J."/>
            <person name="Clifton W.S."/>
            <person name="Fulton R."/>
            <person name="Cordes M."/>
            <person name="Wollam A."/>
            <person name="Shah N."/>
            <person name="Pepin K."/>
            <person name="Bhonagiri V."/>
            <person name="Nash W."/>
            <person name="Johnson M."/>
            <person name="Thiruvilangam P."/>
            <person name="Wilson R."/>
        </authorList>
    </citation>
    <scope>NUCLEOTIDE SEQUENCE [LARGE SCALE GENOMIC DNA]</scope>
    <source>
        <strain evidence="3">ATCC BAA-1250 / SPB7</strain>
    </source>
</reference>
<evidence type="ECO:0000313" key="3">
    <source>
        <dbReference type="Proteomes" id="UP000008556"/>
    </source>
</evidence>
<feature type="transmembrane region" description="Helical" evidence="1">
    <location>
        <begin position="20"/>
        <end position="43"/>
    </location>
</feature>
<keyword evidence="1" id="KW-0472">Membrane</keyword>
<sequence length="52" mass="5579">MALVASIQKPMASNVGNPYFILPISLIPVGITTKKPATIVLIFQMNSKKVGH</sequence>
<keyword evidence="1" id="KW-0812">Transmembrane</keyword>
<evidence type="ECO:0000256" key="1">
    <source>
        <dbReference type="SAM" id="Phobius"/>
    </source>
</evidence>
<organism evidence="2 3">
    <name type="scientific">Salmonella paratyphi B (strain ATCC BAA-1250 / SPB7)</name>
    <dbReference type="NCBI Taxonomy" id="1016998"/>
    <lineage>
        <taxon>Bacteria</taxon>
        <taxon>Pseudomonadati</taxon>
        <taxon>Pseudomonadota</taxon>
        <taxon>Gammaproteobacteria</taxon>
        <taxon>Enterobacterales</taxon>
        <taxon>Enterobacteriaceae</taxon>
        <taxon>Salmonella</taxon>
    </lineage>
</organism>
<gene>
    <name evidence="2" type="ordered locus">SPAB_00060</name>
</gene>
<name>A0A6C6YWR6_SALPB</name>
<evidence type="ECO:0000313" key="2">
    <source>
        <dbReference type="EMBL" id="ABX65503.1"/>
    </source>
</evidence>
<keyword evidence="1" id="KW-1133">Transmembrane helix</keyword>
<accession>A0A6C6YWR6</accession>
<dbReference type="EMBL" id="CP000886">
    <property type="protein sequence ID" value="ABX65503.1"/>
    <property type="molecule type" value="Genomic_DNA"/>
</dbReference>
<dbReference type="KEGG" id="spq:SPAB_00060"/>
<protein>
    <submittedName>
        <fullName evidence="2">Uncharacterized protein</fullName>
    </submittedName>
</protein>